<protein>
    <submittedName>
        <fullName evidence="1">Uncharacterized protein</fullName>
    </submittedName>
</protein>
<dbReference type="Proteomes" id="UP000315017">
    <property type="component" value="Chromosome"/>
</dbReference>
<name>A0A517YNT4_9BACT</name>
<proteinExistence type="predicted"/>
<organism evidence="1 2">
    <name type="scientific">Anatilimnocola aggregata</name>
    <dbReference type="NCBI Taxonomy" id="2528021"/>
    <lineage>
        <taxon>Bacteria</taxon>
        <taxon>Pseudomonadati</taxon>
        <taxon>Planctomycetota</taxon>
        <taxon>Planctomycetia</taxon>
        <taxon>Pirellulales</taxon>
        <taxon>Pirellulaceae</taxon>
        <taxon>Anatilimnocola</taxon>
    </lineage>
</organism>
<dbReference type="AlphaFoldDB" id="A0A517YNT4"/>
<keyword evidence="2" id="KW-1185">Reference proteome</keyword>
<evidence type="ECO:0000313" key="1">
    <source>
        <dbReference type="EMBL" id="QDU31870.1"/>
    </source>
</evidence>
<evidence type="ECO:0000313" key="2">
    <source>
        <dbReference type="Proteomes" id="UP000315017"/>
    </source>
</evidence>
<accession>A0A517YNT4</accession>
<dbReference type="RefSeq" id="WP_145099743.1">
    <property type="nucleotide sequence ID" value="NZ_CP036274.1"/>
</dbReference>
<dbReference type="KEGG" id="aagg:ETAA8_70310"/>
<reference evidence="1 2" key="1">
    <citation type="submission" date="2019-02" db="EMBL/GenBank/DDBJ databases">
        <title>Deep-cultivation of Planctomycetes and their phenomic and genomic characterization uncovers novel biology.</title>
        <authorList>
            <person name="Wiegand S."/>
            <person name="Jogler M."/>
            <person name="Boedeker C."/>
            <person name="Pinto D."/>
            <person name="Vollmers J."/>
            <person name="Rivas-Marin E."/>
            <person name="Kohn T."/>
            <person name="Peeters S.H."/>
            <person name="Heuer A."/>
            <person name="Rast P."/>
            <person name="Oberbeckmann S."/>
            <person name="Bunk B."/>
            <person name="Jeske O."/>
            <person name="Meyerdierks A."/>
            <person name="Storesund J.E."/>
            <person name="Kallscheuer N."/>
            <person name="Luecker S."/>
            <person name="Lage O.M."/>
            <person name="Pohl T."/>
            <person name="Merkel B.J."/>
            <person name="Hornburger P."/>
            <person name="Mueller R.-W."/>
            <person name="Bruemmer F."/>
            <person name="Labrenz M."/>
            <person name="Spormann A.M."/>
            <person name="Op den Camp H."/>
            <person name="Overmann J."/>
            <person name="Amann R."/>
            <person name="Jetten M.S.M."/>
            <person name="Mascher T."/>
            <person name="Medema M.H."/>
            <person name="Devos D.P."/>
            <person name="Kaster A.-K."/>
            <person name="Ovreas L."/>
            <person name="Rohde M."/>
            <person name="Galperin M.Y."/>
            <person name="Jogler C."/>
        </authorList>
    </citation>
    <scope>NUCLEOTIDE SEQUENCE [LARGE SCALE GENOMIC DNA]</scope>
    <source>
        <strain evidence="1 2">ETA_A8</strain>
    </source>
</reference>
<gene>
    <name evidence="1" type="ORF">ETAA8_70310</name>
</gene>
<sequence>MAKKKAKTKLKVTTMRPYSPGIQVPLDEAKVKVTTAKDPAPNDFNLLCKKGVICARGSAVPPAMGITLVRLHARIYRFNQTVPPPDQPPSPARGAPGHDKLAVVIDANGNLDWQFDAIPNAQCENAPPGNSNNRLAVWAVWSQGSPTQELKEFRGVCATKTDCE</sequence>
<dbReference type="EMBL" id="CP036274">
    <property type="protein sequence ID" value="QDU31870.1"/>
    <property type="molecule type" value="Genomic_DNA"/>
</dbReference>